<dbReference type="RefSeq" id="WP_188695369.1">
    <property type="nucleotide sequence ID" value="NZ_BMIR01000014.1"/>
</dbReference>
<comment type="caution">
    <text evidence="2">The sequence shown here is derived from an EMBL/GenBank/DDBJ whole genome shotgun (WGS) entry which is preliminary data.</text>
</comment>
<dbReference type="Proteomes" id="UP000628775">
    <property type="component" value="Unassembled WGS sequence"/>
</dbReference>
<evidence type="ECO:0000256" key="1">
    <source>
        <dbReference type="SAM" id="Coils"/>
    </source>
</evidence>
<evidence type="ECO:0000313" key="3">
    <source>
        <dbReference type="Proteomes" id="UP000628775"/>
    </source>
</evidence>
<reference evidence="2" key="1">
    <citation type="journal article" date="2014" name="Int. J. Syst. Evol. Microbiol.">
        <title>Complete genome sequence of Corynebacterium casei LMG S-19264T (=DSM 44701T), isolated from a smear-ripened cheese.</title>
        <authorList>
            <consortium name="US DOE Joint Genome Institute (JGI-PGF)"/>
            <person name="Walter F."/>
            <person name="Albersmeier A."/>
            <person name="Kalinowski J."/>
            <person name="Ruckert C."/>
        </authorList>
    </citation>
    <scope>NUCLEOTIDE SEQUENCE</scope>
    <source>
        <strain evidence="2">CGMCC 1.15371</strain>
    </source>
</reference>
<organism evidence="2 3">
    <name type="scientific">Pullulanibacillus camelliae</name>
    <dbReference type="NCBI Taxonomy" id="1707096"/>
    <lineage>
        <taxon>Bacteria</taxon>
        <taxon>Bacillati</taxon>
        <taxon>Bacillota</taxon>
        <taxon>Bacilli</taxon>
        <taxon>Bacillales</taxon>
        <taxon>Sporolactobacillaceae</taxon>
        <taxon>Pullulanibacillus</taxon>
    </lineage>
</organism>
<feature type="coiled-coil region" evidence="1">
    <location>
        <begin position="70"/>
        <end position="104"/>
    </location>
</feature>
<proteinExistence type="predicted"/>
<sequence>MSDTVKIRKKNRILRIEKDRLPGFLKQGYDQIDESGKIIKRATGGRMISVAEYNEVIEELEKIKKSPNSTKEFEKEIEDLKSEIKKLKTENTRLKKALDGNEGKEGN</sequence>
<dbReference type="AlphaFoldDB" id="A0A8J2YJA1"/>
<keyword evidence="3" id="KW-1185">Reference proteome</keyword>
<gene>
    <name evidence="2" type="ORF">GCM10011391_28070</name>
</gene>
<evidence type="ECO:0000313" key="2">
    <source>
        <dbReference type="EMBL" id="GGE47678.1"/>
    </source>
</evidence>
<name>A0A8J2YJA1_9BACL</name>
<keyword evidence="1" id="KW-0175">Coiled coil</keyword>
<accession>A0A8J2YJA1</accession>
<dbReference type="EMBL" id="BMIR01000014">
    <property type="protein sequence ID" value="GGE47678.1"/>
    <property type="molecule type" value="Genomic_DNA"/>
</dbReference>
<protein>
    <submittedName>
        <fullName evidence="2">Uncharacterized protein</fullName>
    </submittedName>
</protein>
<reference evidence="2" key="2">
    <citation type="submission" date="2020-09" db="EMBL/GenBank/DDBJ databases">
        <authorList>
            <person name="Sun Q."/>
            <person name="Zhou Y."/>
        </authorList>
    </citation>
    <scope>NUCLEOTIDE SEQUENCE</scope>
    <source>
        <strain evidence="2">CGMCC 1.15371</strain>
    </source>
</reference>